<dbReference type="InterPro" id="IPR045865">
    <property type="entry name" value="ACT-like_dom_sf"/>
</dbReference>
<comment type="caution">
    <text evidence="2">The sequence shown here is derived from an EMBL/GenBank/DDBJ whole genome shotgun (WGS) entry which is preliminary data.</text>
</comment>
<evidence type="ECO:0000313" key="3">
    <source>
        <dbReference type="Proteomes" id="UP001225072"/>
    </source>
</evidence>
<protein>
    <submittedName>
        <fullName evidence="2">ABC-type methionine transport system ATPase subunit</fullName>
    </submittedName>
</protein>
<dbReference type="EMBL" id="JAUTAL010000001">
    <property type="protein sequence ID" value="MDQ1097402.1"/>
    <property type="molecule type" value="Genomic_DNA"/>
</dbReference>
<dbReference type="Gene3D" id="3.30.70.260">
    <property type="match status" value="1"/>
</dbReference>
<keyword evidence="3" id="KW-1185">Reference proteome</keyword>
<evidence type="ECO:0000259" key="1">
    <source>
        <dbReference type="Pfam" id="PF09383"/>
    </source>
</evidence>
<dbReference type="RefSeq" id="WP_307450885.1">
    <property type="nucleotide sequence ID" value="NZ_JAUTAL010000001.1"/>
</dbReference>
<dbReference type="InterPro" id="IPR018449">
    <property type="entry name" value="NIL_domain"/>
</dbReference>
<accession>A0ABU0TK31</accession>
<evidence type="ECO:0000313" key="2">
    <source>
        <dbReference type="EMBL" id="MDQ1097402.1"/>
    </source>
</evidence>
<dbReference type="Proteomes" id="UP001225072">
    <property type="component" value="Unassembled WGS sequence"/>
</dbReference>
<proteinExistence type="predicted"/>
<name>A0ABU0TK31_9FLAO</name>
<reference evidence="2 3" key="1">
    <citation type="submission" date="2023-07" db="EMBL/GenBank/DDBJ databases">
        <title>Functional and genomic diversity of the sorghum phyllosphere microbiome.</title>
        <authorList>
            <person name="Shade A."/>
        </authorList>
    </citation>
    <scope>NUCLEOTIDE SEQUENCE [LARGE SCALE GENOMIC DNA]</scope>
    <source>
        <strain evidence="2 3">SORGH_AS_1064</strain>
    </source>
</reference>
<dbReference type="Pfam" id="PF09383">
    <property type="entry name" value="NIL"/>
    <property type="match status" value="1"/>
</dbReference>
<feature type="domain" description="NIL" evidence="1">
    <location>
        <begin position="23"/>
        <end position="89"/>
    </location>
</feature>
<sequence>MIRSDRELHVLQNPPLQETKELILEIELNGKMKLEHLMNAMYRKFGICHRVLSAQIEYMDGRDFGYVQLYIDVSPEDHRRLEHYLVQNRLLSTSVEYTCRKYT</sequence>
<gene>
    <name evidence="2" type="ORF">QE404_002549</name>
</gene>
<organism evidence="2 3">
    <name type="scientific">Chryseobacterium camelliae</name>
    <dbReference type="NCBI Taxonomy" id="1265445"/>
    <lineage>
        <taxon>Bacteria</taxon>
        <taxon>Pseudomonadati</taxon>
        <taxon>Bacteroidota</taxon>
        <taxon>Flavobacteriia</taxon>
        <taxon>Flavobacteriales</taxon>
        <taxon>Weeksellaceae</taxon>
        <taxon>Chryseobacterium group</taxon>
        <taxon>Chryseobacterium</taxon>
    </lineage>
</organism>
<dbReference type="SUPFAM" id="SSF55021">
    <property type="entry name" value="ACT-like"/>
    <property type="match status" value="1"/>
</dbReference>